<dbReference type="InterPro" id="IPR035897">
    <property type="entry name" value="Toll_tir_struct_dom_sf"/>
</dbReference>
<evidence type="ECO:0000313" key="1">
    <source>
        <dbReference type="EMBL" id="CAD6492770.1"/>
    </source>
</evidence>
<dbReference type="Proteomes" id="UP000639006">
    <property type="component" value="Unassembled WGS sequence"/>
</dbReference>
<evidence type="ECO:0000313" key="2">
    <source>
        <dbReference type="Proteomes" id="UP000639006"/>
    </source>
</evidence>
<comment type="caution">
    <text evidence="1">The sequence shown here is derived from an EMBL/GenBank/DDBJ whole genome shotgun (WGS) entry which is preliminary data.</text>
</comment>
<name>A0A811TAM4_9EURY</name>
<dbReference type="Gene3D" id="3.40.50.10140">
    <property type="entry name" value="Toll/interleukin-1 receptor homology (TIR) domain"/>
    <property type="match status" value="1"/>
</dbReference>
<evidence type="ECO:0008006" key="3">
    <source>
        <dbReference type="Google" id="ProtNLM"/>
    </source>
</evidence>
<sequence>MGKELKNHLYNQDQPVELIIEYGEFAPGTQLWGEILEKITSSDISIFDISENNPNVLLEVGISFGSDKQVILLKNKETNKRYPTPSDLSAFVYIPYDSPDELYQHIVIGKIIKSISYFLNNRDPHYFYYHLLWGLALNSKTIIVPSKLPTTNEPTEFEDYIYIRKYGDLDALFLVEQTLLRLYPKMEIEISPAEKLTSLPNGWEDSNLIIIGGPDFNPIGKFFEHLCSFEYCYGSGKNDVWLRHKMTEKEYIPKIFDTDKDFLADDYGFFLKRKNSKNGGCKLIMIGGAHTWGVYGAAMLFSCNSLQSSTGGYKNSKLMVTKFGSDPSFIVNFKVRGNKDGILPFVLDLKKVEILE</sequence>
<accession>A0A811TAM4</accession>
<proteinExistence type="predicted"/>
<gene>
    <name evidence="1" type="ORF">DIAAKJNI_00384</name>
</gene>
<dbReference type="EMBL" id="CAJHIQ010000019">
    <property type="protein sequence ID" value="CAD6492770.1"/>
    <property type="molecule type" value="Genomic_DNA"/>
</dbReference>
<organism evidence="1 2">
    <name type="scientific">Candidatus Argoarchaeum ethanivorans</name>
    <dbReference type="NCBI Taxonomy" id="2608793"/>
    <lineage>
        <taxon>Archaea</taxon>
        <taxon>Methanobacteriati</taxon>
        <taxon>Methanobacteriota</taxon>
        <taxon>Stenosarchaea group</taxon>
        <taxon>Methanomicrobia</taxon>
        <taxon>Methanosarcinales</taxon>
        <taxon>Methanosarcinales incertae sedis</taxon>
        <taxon>GOM Arc I cluster</taxon>
        <taxon>Candidatus Argoarchaeum</taxon>
    </lineage>
</organism>
<reference evidence="1" key="1">
    <citation type="submission" date="2020-10" db="EMBL/GenBank/DDBJ databases">
        <authorList>
            <person name="Hahn C.J."/>
            <person name="Laso-Perez R."/>
            <person name="Vulcano F."/>
            <person name="Vaziourakis K.-M."/>
            <person name="Stokke R."/>
            <person name="Steen I.H."/>
            <person name="Teske A."/>
            <person name="Boetius A."/>
            <person name="Liebeke M."/>
            <person name="Amann R."/>
            <person name="Knittel K."/>
        </authorList>
    </citation>
    <scope>NUCLEOTIDE SEQUENCE</scope>
    <source>
        <strain evidence="1">Gfbio:e3339647-f889-4370-9287-4fb5cb688e4c:AG392M11_GoMArc1</strain>
    </source>
</reference>
<dbReference type="AlphaFoldDB" id="A0A811TAM4"/>
<protein>
    <recommendedName>
        <fullName evidence="3">S-layer protein C-terminal domain-containing protein</fullName>
    </recommendedName>
</protein>